<organism evidence="2 3">
    <name type="scientific">Claveliimonas monacensis</name>
    <dbReference type="NCBI Taxonomy" id="2779351"/>
    <lineage>
        <taxon>Bacteria</taxon>
        <taxon>Bacillati</taxon>
        <taxon>Bacillota</taxon>
        <taxon>Clostridia</taxon>
        <taxon>Lachnospirales</taxon>
        <taxon>Lachnospiraceae</taxon>
        <taxon>Claveliimonas</taxon>
    </lineage>
</organism>
<sequence>MKIRECMYGQQGDGKGYGFIFCDPEVDPMRYGKYLDKVLNTDQRETSIRGMPTEEGEYLLSFVTFLPEGSKREARGQSFVHAYILDDEAADKLLREPGKIPRLRHCVTPDDMGKEARRPLRLETAGKGAPAAEKKLPEEVQKQYFEAVFDNVGEGWRCQVLHVVPGGREEREGTVMAALKLFPPKMRKYISWNTNAKTMRECNNYELNAMDRETYAGLEQSGYAGGKAVRRIVLEGDKVVRGAEDKELDALWERYRAAEIRKQAWRRCDRSGGDRRSVLDCLSWYAGTKREMKSRNTSAPGGSRETSVSMKKRREKRGNILLAGKVAGLIASLSWLAFMIQIQEVGAREYTVHVSGDFLCFLLQFAVCFLLTEILEDVRRARRERREKG</sequence>
<feature type="transmembrane region" description="Helical" evidence="1">
    <location>
        <begin position="320"/>
        <end position="342"/>
    </location>
</feature>
<gene>
    <name evidence="2" type="ORF">INF30_04325</name>
</gene>
<reference evidence="2 3" key="1">
    <citation type="submission" date="2020-10" db="EMBL/GenBank/DDBJ databases">
        <title>ChiBAC.</title>
        <authorList>
            <person name="Zenner C."/>
            <person name="Hitch T.C.A."/>
            <person name="Clavel T."/>
        </authorList>
    </citation>
    <scope>NUCLEOTIDE SEQUENCE [LARGE SCALE GENOMIC DNA]</scope>
    <source>
        <strain evidence="2 3">DSM 108991</strain>
    </source>
</reference>
<protein>
    <submittedName>
        <fullName evidence="2">Uncharacterized protein</fullName>
    </submittedName>
</protein>
<evidence type="ECO:0000256" key="1">
    <source>
        <dbReference type="SAM" id="Phobius"/>
    </source>
</evidence>
<keyword evidence="1" id="KW-0472">Membrane</keyword>
<accession>A0ABR9RHP2</accession>
<keyword evidence="1" id="KW-0812">Transmembrane</keyword>
<proteinExistence type="predicted"/>
<dbReference type="RefSeq" id="WP_226394350.1">
    <property type="nucleotide sequence ID" value="NZ_JADCKL010000002.1"/>
</dbReference>
<keyword evidence="3" id="KW-1185">Reference proteome</keyword>
<dbReference type="EMBL" id="JADCKL010000002">
    <property type="protein sequence ID" value="MBE5062489.1"/>
    <property type="molecule type" value="Genomic_DNA"/>
</dbReference>
<feature type="transmembrane region" description="Helical" evidence="1">
    <location>
        <begin position="354"/>
        <end position="375"/>
    </location>
</feature>
<name>A0ABR9RHP2_9FIRM</name>
<comment type="caution">
    <text evidence="2">The sequence shown here is derived from an EMBL/GenBank/DDBJ whole genome shotgun (WGS) entry which is preliminary data.</text>
</comment>
<dbReference type="Proteomes" id="UP000758652">
    <property type="component" value="Unassembled WGS sequence"/>
</dbReference>
<evidence type="ECO:0000313" key="3">
    <source>
        <dbReference type="Proteomes" id="UP000758652"/>
    </source>
</evidence>
<evidence type="ECO:0000313" key="2">
    <source>
        <dbReference type="EMBL" id="MBE5062489.1"/>
    </source>
</evidence>
<keyword evidence="1" id="KW-1133">Transmembrane helix</keyword>